<dbReference type="Gene3D" id="3.40.50.2000">
    <property type="entry name" value="Glycogen Phosphorylase B"/>
    <property type="match status" value="2"/>
</dbReference>
<dbReference type="KEGG" id="tse:THMIRHAS_19950"/>
<dbReference type="PANTHER" id="PTHR12526:SF638">
    <property type="entry name" value="SPORE COAT PROTEIN SA"/>
    <property type="match status" value="1"/>
</dbReference>
<reference evidence="4" key="1">
    <citation type="submission" date="2019-11" db="EMBL/GenBank/DDBJ databases">
        <title>Isolation and characterization of two novel species in the genus Thiomicrorhabdus.</title>
        <authorList>
            <person name="Mochizuki J."/>
            <person name="Kojima H."/>
            <person name="Fukui M."/>
        </authorList>
    </citation>
    <scope>NUCLEOTIDE SEQUENCE [LARGE SCALE GENOMIC DNA]</scope>
    <source>
        <strain evidence="4">aks77</strain>
    </source>
</reference>
<proteinExistence type="predicted"/>
<dbReference type="InterPro" id="IPR001296">
    <property type="entry name" value="Glyco_trans_1"/>
</dbReference>
<sequence length="362" mass="40007">MKVLHIELGKHLYGGAKQVTFIMQGLKDDFGVDNVLLATRGSVIAQEMKQRGFQVIEIAAKGDLDIGLLWRIKKAIQQVQPDLVHVHSRRGADVWGGLAAKWAKVPAVISRRVDNPESRWVTRWKYGLYDKVITISEGIRTVLLSQGLTAENVVCVRSALVEDATSACNPIDFRARFNLASDALVIGVVAQLIERKGHSYLLTILPALLESFPQIKVLFFGKGKYRETLEQQIAQLGLKETVQFTGFCEDMPRLFGCIDLLVHPALMEGLGVSLLQASQQGVPIVASAVGGIPEAVEDGVNGLLVPAADTKALQNAIEKLLQNPELRQQMGENAKQFMRQQFSVQQMVVGNHEVYQQLLNRH</sequence>
<organism evidence="3 4">
    <name type="scientific">Thiosulfatimonas sediminis</name>
    <dbReference type="NCBI Taxonomy" id="2675054"/>
    <lineage>
        <taxon>Bacteria</taxon>
        <taxon>Pseudomonadati</taxon>
        <taxon>Pseudomonadota</taxon>
        <taxon>Gammaproteobacteria</taxon>
        <taxon>Thiotrichales</taxon>
        <taxon>Piscirickettsiaceae</taxon>
        <taxon>Thiosulfatimonas</taxon>
    </lineage>
</organism>
<accession>A0A6F8PWT9</accession>
<dbReference type="PANTHER" id="PTHR12526">
    <property type="entry name" value="GLYCOSYLTRANSFERASE"/>
    <property type="match status" value="1"/>
</dbReference>
<feature type="domain" description="Glycosyl transferase family 1" evidence="1">
    <location>
        <begin position="174"/>
        <end position="336"/>
    </location>
</feature>
<evidence type="ECO:0000313" key="3">
    <source>
        <dbReference type="EMBL" id="BBP46622.1"/>
    </source>
</evidence>
<evidence type="ECO:0000313" key="4">
    <source>
        <dbReference type="Proteomes" id="UP000501726"/>
    </source>
</evidence>
<keyword evidence="4" id="KW-1185">Reference proteome</keyword>
<name>A0A6F8PWT9_9GAMM</name>
<evidence type="ECO:0000259" key="2">
    <source>
        <dbReference type="Pfam" id="PF13439"/>
    </source>
</evidence>
<protein>
    <submittedName>
        <fullName evidence="3">Glycosyl transferase</fullName>
    </submittedName>
</protein>
<dbReference type="Pfam" id="PF13439">
    <property type="entry name" value="Glyco_transf_4"/>
    <property type="match status" value="1"/>
</dbReference>
<dbReference type="InterPro" id="IPR028098">
    <property type="entry name" value="Glyco_trans_4-like_N"/>
</dbReference>
<gene>
    <name evidence="3" type="ORF">THMIRHAS_19950</name>
</gene>
<keyword evidence="3" id="KW-0808">Transferase</keyword>
<dbReference type="GO" id="GO:0016757">
    <property type="term" value="F:glycosyltransferase activity"/>
    <property type="evidence" value="ECO:0007669"/>
    <property type="project" value="InterPro"/>
</dbReference>
<dbReference type="EMBL" id="AP021889">
    <property type="protein sequence ID" value="BBP46622.1"/>
    <property type="molecule type" value="Genomic_DNA"/>
</dbReference>
<dbReference type="Pfam" id="PF00534">
    <property type="entry name" value="Glycos_transf_1"/>
    <property type="match status" value="1"/>
</dbReference>
<dbReference type="GO" id="GO:1901135">
    <property type="term" value="P:carbohydrate derivative metabolic process"/>
    <property type="evidence" value="ECO:0007669"/>
    <property type="project" value="UniProtKB-ARBA"/>
</dbReference>
<dbReference type="Proteomes" id="UP000501726">
    <property type="component" value="Chromosome"/>
</dbReference>
<dbReference type="RefSeq" id="WP_173273451.1">
    <property type="nucleotide sequence ID" value="NZ_AP021889.1"/>
</dbReference>
<dbReference type="AlphaFoldDB" id="A0A6F8PWT9"/>
<feature type="domain" description="Glycosyltransferase subfamily 4-like N-terminal" evidence="2">
    <location>
        <begin position="50"/>
        <end position="155"/>
    </location>
</feature>
<dbReference type="SUPFAM" id="SSF53756">
    <property type="entry name" value="UDP-Glycosyltransferase/glycogen phosphorylase"/>
    <property type="match status" value="1"/>
</dbReference>
<evidence type="ECO:0000259" key="1">
    <source>
        <dbReference type="Pfam" id="PF00534"/>
    </source>
</evidence>